<dbReference type="EMBL" id="AMZH03012806">
    <property type="protein sequence ID" value="RRT50359.1"/>
    <property type="molecule type" value="Genomic_DNA"/>
</dbReference>
<keyword evidence="2" id="KW-1133">Transmembrane helix</keyword>
<evidence type="ECO:0000256" key="2">
    <source>
        <dbReference type="SAM" id="Phobius"/>
    </source>
</evidence>
<sequence>PARSAPPRCARPLPSPLPPPRPSGTARPTLSSALPHCRHHNYHWSTPSIIATSFIRSLSGTFLGSFVHFASYLALILQRANERKRAPFTLFLEAATILRSLQWLYMAEVDITWHAREVVGA</sequence>
<dbReference type="Proteomes" id="UP000287651">
    <property type="component" value="Unassembled WGS sequence"/>
</dbReference>
<feature type="region of interest" description="Disordered" evidence="1">
    <location>
        <begin position="1"/>
        <end position="32"/>
    </location>
</feature>
<name>A0A426YF29_ENSVE</name>
<protein>
    <submittedName>
        <fullName evidence="3">Uncharacterized protein</fullName>
    </submittedName>
</protein>
<feature type="compositionally biased region" description="Low complexity" evidence="1">
    <location>
        <begin position="1"/>
        <end position="12"/>
    </location>
</feature>
<feature type="transmembrane region" description="Helical" evidence="2">
    <location>
        <begin position="54"/>
        <end position="77"/>
    </location>
</feature>
<feature type="compositionally biased region" description="Pro residues" evidence="1">
    <location>
        <begin position="13"/>
        <end position="22"/>
    </location>
</feature>
<organism evidence="3 4">
    <name type="scientific">Ensete ventricosum</name>
    <name type="common">Abyssinian banana</name>
    <name type="synonym">Musa ensete</name>
    <dbReference type="NCBI Taxonomy" id="4639"/>
    <lineage>
        <taxon>Eukaryota</taxon>
        <taxon>Viridiplantae</taxon>
        <taxon>Streptophyta</taxon>
        <taxon>Embryophyta</taxon>
        <taxon>Tracheophyta</taxon>
        <taxon>Spermatophyta</taxon>
        <taxon>Magnoliopsida</taxon>
        <taxon>Liliopsida</taxon>
        <taxon>Zingiberales</taxon>
        <taxon>Musaceae</taxon>
        <taxon>Ensete</taxon>
    </lineage>
</organism>
<keyword evidence="2" id="KW-0472">Membrane</keyword>
<evidence type="ECO:0000313" key="4">
    <source>
        <dbReference type="Proteomes" id="UP000287651"/>
    </source>
</evidence>
<feature type="non-terminal residue" evidence="3">
    <location>
        <position position="1"/>
    </location>
</feature>
<dbReference type="AlphaFoldDB" id="A0A426YF29"/>
<comment type="caution">
    <text evidence="3">The sequence shown here is derived from an EMBL/GenBank/DDBJ whole genome shotgun (WGS) entry which is preliminary data.</text>
</comment>
<evidence type="ECO:0000256" key="1">
    <source>
        <dbReference type="SAM" id="MobiDB-lite"/>
    </source>
</evidence>
<evidence type="ECO:0000313" key="3">
    <source>
        <dbReference type="EMBL" id="RRT50359.1"/>
    </source>
</evidence>
<gene>
    <name evidence="3" type="ORF">B296_00023191</name>
</gene>
<proteinExistence type="predicted"/>
<keyword evidence="2" id="KW-0812">Transmembrane</keyword>
<accession>A0A426YF29</accession>
<reference evidence="3 4" key="1">
    <citation type="journal article" date="2014" name="Agronomy (Basel)">
        <title>A Draft Genome Sequence for Ensete ventricosum, the Drought-Tolerant Tree Against Hunger.</title>
        <authorList>
            <person name="Harrison J."/>
            <person name="Moore K.A."/>
            <person name="Paszkiewicz K."/>
            <person name="Jones T."/>
            <person name="Grant M."/>
            <person name="Ambacheew D."/>
            <person name="Muzemil S."/>
            <person name="Studholme D.J."/>
        </authorList>
    </citation>
    <scope>NUCLEOTIDE SEQUENCE [LARGE SCALE GENOMIC DNA]</scope>
</reference>